<feature type="compositionally biased region" description="Polar residues" evidence="1">
    <location>
        <begin position="745"/>
        <end position="754"/>
    </location>
</feature>
<gene>
    <name evidence="3" type="ORF">PGQ11_012833</name>
</gene>
<feature type="region of interest" description="Disordered" evidence="1">
    <location>
        <begin position="471"/>
        <end position="549"/>
    </location>
</feature>
<proteinExistence type="predicted"/>
<feature type="compositionally biased region" description="Basic and acidic residues" evidence="1">
    <location>
        <begin position="932"/>
        <end position="945"/>
    </location>
</feature>
<feature type="compositionally biased region" description="Pro residues" evidence="1">
    <location>
        <begin position="630"/>
        <end position="641"/>
    </location>
</feature>
<feature type="region of interest" description="Disordered" evidence="1">
    <location>
        <begin position="125"/>
        <end position="150"/>
    </location>
</feature>
<feature type="transmembrane region" description="Helical" evidence="2">
    <location>
        <begin position="27"/>
        <end position="50"/>
    </location>
</feature>
<feature type="compositionally biased region" description="Polar residues" evidence="1">
    <location>
        <begin position="65"/>
        <end position="80"/>
    </location>
</feature>
<feature type="region of interest" description="Disordered" evidence="1">
    <location>
        <begin position="932"/>
        <end position="955"/>
    </location>
</feature>
<protein>
    <submittedName>
        <fullName evidence="3">Uncharacterized protein</fullName>
    </submittedName>
</protein>
<keyword evidence="2" id="KW-0812">Transmembrane</keyword>
<feature type="compositionally biased region" description="Low complexity" evidence="1">
    <location>
        <begin position="652"/>
        <end position="689"/>
    </location>
</feature>
<evidence type="ECO:0000256" key="2">
    <source>
        <dbReference type="SAM" id="Phobius"/>
    </source>
</evidence>
<feature type="region of interest" description="Disordered" evidence="1">
    <location>
        <begin position="814"/>
        <end position="861"/>
    </location>
</feature>
<feature type="region of interest" description="Disordered" evidence="1">
    <location>
        <begin position="584"/>
        <end position="772"/>
    </location>
</feature>
<feature type="compositionally biased region" description="Basic and acidic residues" evidence="1">
    <location>
        <begin position="139"/>
        <end position="150"/>
    </location>
</feature>
<keyword evidence="2" id="KW-1133">Transmembrane helix</keyword>
<name>A0ABR2I3W7_9PEZI</name>
<evidence type="ECO:0000313" key="4">
    <source>
        <dbReference type="Proteomes" id="UP001390339"/>
    </source>
</evidence>
<feature type="compositionally biased region" description="Polar residues" evidence="1">
    <location>
        <begin position="412"/>
        <end position="429"/>
    </location>
</feature>
<organism evidence="3 4">
    <name type="scientific">Apiospora arundinis</name>
    <dbReference type="NCBI Taxonomy" id="335852"/>
    <lineage>
        <taxon>Eukaryota</taxon>
        <taxon>Fungi</taxon>
        <taxon>Dikarya</taxon>
        <taxon>Ascomycota</taxon>
        <taxon>Pezizomycotina</taxon>
        <taxon>Sordariomycetes</taxon>
        <taxon>Xylariomycetidae</taxon>
        <taxon>Amphisphaeriales</taxon>
        <taxon>Apiosporaceae</taxon>
        <taxon>Apiospora</taxon>
    </lineage>
</organism>
<feature type="region of interest" description="Disordered" evidence="1">
    <location>
        <begin position="412"/>
        <end position="459"/>
    </location>
</feature>
<feature type="compositionally biased region" description="Polar residues" evidence="1">
    <location>
        <begin position="440"/>
        <end position="459"/>
    </location>
</feature>
<keyword evidence="2" id="KW-0472">Membrane</keyword>
<feature type="compositionally biased region" description="Polar residues" evidence="1">
    <location>
        <begin position="615"/>
        <end position="626"/>
    </location>
</feature>
<feature type="region of interest" description="Disordered" evidence="1">
    <location>
        <begin position="189"/>
        <end position="244"/>
    </location>
</feature>
<feature type="compositionally biased region" description="Basic and acidic residues" evidence="1">
    <location>
        <begin position="847"/>
        <end position="860"/>
    </location>
</feature>
<reference evidence="3 4" key="1">
    <citation type="journal article" date="2024" name="IMA Fungus">
        <title>Apiospora arundinis, a panoply of carbohydrate-active enzymes and secondary metabolites.</title>
        <authorList>
            <person name="Sorensen T."/>
            <person name="Petersen C."/>
            <person name="Muurmann A.T."/>
            <person name="Christiansen J.V."/>
            <person name="Brundto M.L."/>
            <person name="Overgaard C.K."/>
            <person name="Boysen A.T."/>
            <person name="Wollenberg R.D."/>
            <person name="Larsen T.O."/>
            <person name="Sorensen J.L."/>
            <person name="Nielsen K.L."/>
            <person name="Sondergaard T.E."/>
        </authorList>
    </citation>
    <scope>NUCLEOTIDE SEQUENCE [LARGE SCALE GENOMIC DNA]</scope>
    <source>
        <strain evidence="3 4">AAU 773</strain>
    </source>
</reference>
<keyword evidence="4" id="KW-1185">Reference proteome</keyword>
<dbReference type="Proteomes" id="UP001390339">
    <property type="component" value="Unassembled WGS sequence"/>
</dbReference>
<feature type="region of interest" description="Disordered" evidence="1">
    <location>
        <begin position="62"/>
        <end position="82"/>
    </location>
</feature>
<evidence type="ECO:0000256" key="1">
    <source>
        <dbReference type="SAM" id="MobiDB-lite"/>
    </source>
</evidence>
<sequence length="955" mass="103398">MPRLIRALGSIEARDEESGSPSLSTGAIIGIAISGAFVLFVALSLLLICVSRWQQRRRWLAEQAESGTMGTPSQDDSSSFPRRLRKKSILDAEGISEPDFSWHRISLPIIPPVFSRKPSMNLAPFRDDVHSSAGQSQRTQKERGRELSDLRRKSSWIDEDALHGPRISKPKSKHSLLPLRRKLSFRQPMNSTTLMGSPTLPHAEHKTDLGPIESTNTAPQAAAGTRCSSSGTVLYGPRPASPTASTLAQTIVPIPQPPPLAVTQTTKTTHTIAFEAAQQLAGKSRLPETQRPPRNCTSATDLSEILQLTAARLQDGRRSPRRQTMFAASTSRTTQQVVRFEGVHMVDSDALSPVRNQRSAPAVLELDAAETSPLKGLPTPGMKFQNSHDRHVSQMSHVSQFSIVSEADSLVVSNRGSQSDMQTALSSPSRHARAKEMAQVEQQAQEPRPNTSGSESSALSTLYSVDEELEASQANNPSMARKADTRTTYQSNDMYEKSPKFPFQNGGSPRISKLRRGTLGQFHGPRPMPRPESPALSLSPPDRAARPQETPVQFSIYSVEDDPFTTEPSPLQDSPQLSDIFKVVPGNTHYPETGPKSRDSSLSMKPKPLARANKGAQSPTPSSKSLRITLPPPYVLRPGPPAQNVYERRHSATSSTRNSGSSANESSSNSGNGVAITTTIGYSTTTLMTMPGPQGSPTSPDERPASRAGFRCDDRLSASDDALEDEERDVVRSMPRSMFHVKQTRLPSGSSVYSQEEKEEEEDQLPPLRNNRDSTQINNLVAELRRMNSQISQASCYSTASTASSNTLAPVTSPTLPALRGGGFSPGKKSGVSGASRNYLAVGSPERQSHDEEAEKKRFSDSTLVARRKSNGRSAVGIYARRARRGTVGAGMGSGTGLAGRLQELDRHMASLSEKGAAVTTPVRSGAIRVRPDLSSDSLYDDHGFLKSSPAVGQD</sequence>
<accession>A0ABR2I3W7</accession>
<dbReference type="EMBL" id="JAPCWZ010000007">
    <property type="protein sequence ID" value="KAK8856921.1"/>
    <property type="molecule type" value="Genomic_DNA"/>
</dbReference>
<evidence type="ECO:0000313" key="3">
    <source>
        <dbReference type="EMBL" id="KAK8856921.1"/>
    </source>
</evidence>
<comment type="caution">
    <text evidence="3">The sequence shown here is derived from an EMBL/GenBank/DDBJ whole genome shotgun (WGS) entry which is preliminary data.</text>
</comment>
<feature type="compositionally biased region" description="Basic and acidic residues" evidence="1">
    <location>
        <begin position="700"/>
        <end position="718"/>
    </location>
</feature>